<keyword evidence="8 11" id="KW-0067">ATP-binding</keyword>
<evidence type="ECO:0000256" key="1">
    <source>
        <dbReference type="ARBA" id="ARBA00009776"/>
    </source>
</evidence>
<dbReference type="PANTHER" id="PTHR10344:SF4">
    <property type="entry name" value="UMP-CMP KINASE 2, MITOCHONDRIAL"/>
    <property type="match status" value="1"/>
</dbReference>
<dbReference type="HAMAP" id="MF_00165">
    <property type="entry name" value="Thymidylate_kinase"/>
    <property type="match status" value="1"/>
</dbReference>
<dbReference type="Pfam" id="PF02223">
    <property type="entry name" value="Thymidylate_kin"/>
    <property type="match status" value="1"/>
</dbReference>
<evidence type="ECO:0000256" key="9">
    <source>
        <dbReference type="ARBA" id="ARBA00048743"/>
    </source>
</evidence>
<keyword evidence="14" id="KW-1185">Reference proteome</keyword>
<gene>
    <name evidence="11" type="primary">tmk</name>
    <name evidence="13" type="ORF">FRE64_08330</name>
</gene>
<evidence type="ECO:0000256" key="4">
    <source>
        <dbReference type="ARBA" id="ARBA00022679"/>
    </source>
</evidence>
<feature type="domain" description="Thymidylate kinase-like" evidence="12">
    <location>
        <begin position="8"/>
        <end position="201"/>
    </location>
</feature>
<dbReference type="GO" id="GO:0005524">
    <property type="term" value="F:ATP binding"/>
    <property type="evidence" value="ECO:0007669"/>
    <property type="project" value="UniProtKB-UniRule"/>
</dbReference>
<sequence length="212" mass="23788">MKGQFIVFEGIEGGGKSSQMAKTAQWLSQGGLGKPVEVLQTREPGGTELGQKLRSLLLSDHSLDLNYRSELLLYAADRAQHVKEVLKPALEEGKIILCDRYIHSTTAYQGYGRGLDLKLIQQLNAIASDGLESDLTLWLDVAIETGLERVKKRGKRDRLEKADIAFHQRVRQGYEDLANQFPQQILRIDANQNEPAVQSQIQTQLKRLVISH</sequence>
<keyword evidence="4 11" id="KW-0808">Transferase</keyword>
<organism evidence="13 14">
    <name type="scientific">Euhalothece natronophila Z-M001</name>
    <dbReference type="NCBI Taxonomy" id="522448"/>
    <lineage>
        <taxon>Bacteria</taxon>
        <taxon>Bacillati</taxon>
        <taxon>Cyanobacteriota</taxon>
        <taxon>Cyanophyceae</taxon>
        <taxon>Oscillatoriophycideae</taxon>
        <taxon>Chroococcales</taxon>
        <taxon>Halothecacae</taxon>
        <taxon>Halothece cluster</taxon>
        <taxon>Euhalothece</taxon>
    </lineage>
</organism>
<dbReference type="CDD" id="cd01672">
    <property type="entry name" value="TMPK"/>
    <property type="match status" value="1"/>
</dbReference>
<evidence type="ECO:0000256" key="11">
    <source>
        <dbReference type="HAMAP-Rule" id="MF_00165"/>
    </source>
</evidence>
<dbReference type="OrthoDB" id="9774907at2"/>
<dbReference type="RefSeq" id="WP_146295545.1">
    <property type="nucleotide sequence ID" value="NZ_CP042326.1"/>
</dbReference>
<dbReference type="FunFam" id="3.40.50.300:FF:000225">
    <property type="entry name" value="Thymidylate kinase"/>
    <property type="match status" value="1"/>
</dbReference>
<comment type="function">
    <text evidence="10 11">Phosphorylation of dTMP to form dTDP in both de novo and salvage pathways of dTTP synthesis.</text>
</comment>
<protein>
    <recommendedName>
        <fullName evidence="3 11">Thymidylate kinase</fullName>
        <ecNumber evidence="2 11">2.7.4.9</ecNumber>
    </recommendedName>
    <alternativeName>
        <fullName evidence="11">dTMP kinase</fullName>
    </alternativeName>
</protein>
<evidence type="ECO:0000256" key="8">
    <source>
        <dbReference type="ARBA" id="ARBA00022840"/>
    </source>
</evidence>
<keyword evidence="6 11" id="KW-0547">Nucleotide-binding</keyword>
<dbReference type="GO" id="GO:0004798">
    <property type="term" value="F:dTMP kinase activity"/>
    <property type="evidence" value="ECO:0007669"/>
    <property type="project" value="UniProtKB-UniRule"/>
</dbReference>
<evidence type="ECO:0000256" key="2">
    <source>
        <dbReference type="ARBA" id="ARBA00012980"/>
    </source>
</evidence>
<dbReference type="GO" id="GO:0006227">
    <property type="term" value="P:dUDP biosynthetic process"/>
    <property type="evidence" value="ECO:0007669"/>
    <property type="project" value="TreeGrafter"/>
</dbReference>
<dbReference type="GO" id="GO:0006233">
    <property type="term" value="P:dTDP biosynthetic process"/>
    <property type="evidence" value="ECO:0007669"/>
    <property type="project" value="InterPro"/>
</dbReference>
<dbReference type="GO" id="GO:0005829">
    <property type="term" value="C:cytosol"/>
    <property type="evidence" value="ECO:0007669"/>
    <property type="project" value="TreeGrafter"/>
</dbReference>
<accession>A0A5B8NP38</accession>
<feature type="binding site" evidence="11">
    <location>
        <begin position="10"/>
        <end position="17"/>
    </location>
    <ligand>
        <name>ATP</name>
        <dbReference type="ChEBI" id="CHEBI:30616"/>
    </ligand>
</feature>
<evidence type="ECO:0000256" key="6">
    <source>
        <dbReference type="ARBA" id="ARBA00022741"/>
    </source>
</evidence>
<dbReference type="PANTHER" id="PTHR10344">
    <property type="entry name" value="THYMIDYLATE KINASE"/>
    <property type="match status" value="1"/>
</dbReference>
<dbReference type="Proteomes" id="UP000318453">
    <property type="component" value="Chromosome"/>
</dbReference>
<evidence type="ECO:0000256" key="10">
    <source>
        <dbReference type="ARBA" id="ARBA00057735"/>
    </source>
</evidence>
<dbReference type="InterPro" id="IPR018094">
    <property type="entry name" value="Thymidylate_kinase"/>
</dbReference>
<keyword evidence="7 11" id="KW-0418">Kinase</keyword>
<dbReference type="NCBIfam" id="TIGR00041">
    <property type="entry name" value="DTMP_kinase"/>
    <property type="match status" value="1"/>
</dbReference>
<keyword evidence="5 11" id="KW-0545">Nucleotide biosynthesis</keyword>
<comment type="catalytic activity">
    <reaction evidence="9 11">
        <text>dTMP + ATP = dTDP + ADP</text>
        <dbReference type="Rhea" id="RHEA:13517"/>
        <dbReference type="ChEBI" id="CHEBI:30616"/>
        <dbReference type="ChEBI" id="CHEBI:58369"/>
        <dbReference type="ChEBI" id="CHEBI:63528"/>
        <dbReference type="ChEBI" id="CHEBI:456216"/>
        <dbReference type="EC" id="2.7.4.9"/>
    </reaction>
</comment>
<evidence type="ECO:0000313" key="14">
    <source>
        <dbReference type="Proteomes" id="UP000318453"/>
    </source>
</evidence>
<dbReference type="AlphaFoldDB" id="A0A5B8NP38"/>
<dbReference type="GO" id="GO:0006235">
    <property type="term" value="P:dTTP biosynthetic process"/>
    <property type="evidence" value="ECO:0007669"/>
    <property type="project" value="UniProtKB-UniRule"/>
</dbReference>
<dbReference type="InterPro" id="IPR039430">
    <property type="entry name" value="Thymidylate_kin-like_dom"/>
</dbReference>
<dbReference type="EMBL" id="CP042326">
    <property type="protein sequence ID" value="QDZ39949.1"/>
    <property type="molecule type" value="Genomic_DNA"/>
</dbReference>
<evidence type="ECO:0000256" key="7">
    <source>
        <dbReference type="ARBA" id="ARBA00022777"/>
    </source>
</evidence>
<evidence type="ECO:0000313" key="13">
    <source>
        <dbReference type="EMBL" id="QDZ39949.1"/>
    </source>
</evidence>
<evidence type="ECO:0000256" key="5">
    <source>
        <dbReference type="ARBA" id="ARBA00022727"/>
    </source>
</evidence>
<reference evidence="13" key="1">
    <citation type="submission" date="2019-08" db="EMBL/GenBank/DDBJ databases">
        <title>Carotenoids and Carotenoid Binding Proteins in the Halophilic Cyanobacterium Euhalothece sp. ZM00.</title>
        <authorList>
            <person name="Cho S.M."/>
            <person name="Song J.Y."/>
            <person name="Park Y.-I."/>
        </authorList>
    </citation>
    <scope>NUCLEOTIDE SEQUENCE [LARGE SCALE GENOMIC DNA]</scope>
    <source>
        <strain evidence="13">Z-M001</strain>
    </source>
</reference>
<dbReference type="KEGG" id="enn:FRE64_08330"/>
<proteinExistence type="inferred from homology"/>
<dbReference type="InterPro" id="IPR018095">
    <property type="entry name" value="Thymidylate_kin_CS"/>
</dbReference>
<dbReference type="PROSITE" id="PS01331">
    <property type="entry name" value="THYMIDYLATE_KINASE"/>
    <property type="match status" value="1"/>
</dbReference>
<dbReference type="InterPro" id="IPR027417">
    <property type="entry name" value="P-loop_NTPase"/>
</dbReference>
<dbReference type="Gene3D" id="3.40.50.300">
    <property type="entry name" value="P-loop containing nucleotide triphosphate hydrolases"/>
    <property type="match status" value="1"/>
</dbReference>
<evidence type="ECO:0000256" key="3">
    <source>
        <dbReference type="ARBA" id="ARBA00017144"/>
    </source>
</evidence>
<evidence type="ECO:0000259" key="12">
    <source>
        <dbReference type="Pfam" id="PF02223"/>
    </source>
</evidence>
<comment type="similarity">
    <text evidence="1 11">Belongs to the thymidylate kinase family.</text>
</comment>
<dbReference type="EC" id="2.7.4.9" evidence="2 11"/>
<dbReference type="SUPFAM" id="SSF52540">
    <property type="entry name" value="P-loop containing nucleoside triphosphate hydrolases"/>
    <property type="match status" value="1"/>
</dbReference>
<name>A0A5B8NP38_9CHRO</name>